<accession>A0ABP0TV73</accession>
<name>A0ABP0TV73_9BRYO</name>
<evidence type="ECO:0000313" key="1">
    <source>
        <dbReference type="EMBL" id="CAK9205438.1"/>
    </source>
</evidence>
<gene>
    <name evidence="1" type="ORF">CSSPTR1EN2_LOCUS7848</name>
</gene>
<sequence>MRGCPGEEGDDDIEQKLLIAEEQRLVETPYLHREVVRLKDREFIEGKAIRALGNIIKPYPSIKRWNTQIILTAEKDRGIGQPSAREIFDIEMKKKEPRKRAMSECGALRSPPKMKQKRRSLKPKLDNWLGRRNSRQQAFHIVRKSSIKGEARSSNFLRRTSNLLIERCETIKQMSQITI</sequence>
<proteinExistence type="predicted"/>
<protein>
    <submittedName>
        <fullName evidence="1">Uncharacterized protein</fullName>
    </submittedName>
</protein>
<organism evidence="1 2">
    <name type="scientific">Sphagnum troendelagicum</name>
    <dbReference type="NCBI Taxonomy" id="128251"/>
    <lineage>
        <taxon>Eukaryota</taxon>
        <taxon>Viridiplantae</taxon>
        <taxon>Streptophyta</taxon>
        <taxon>Embryophyta</taxon>
        <taxon>Bryophyta</taxon>
        <taxon>Sphagnophytina</taxon>
        <taxon>Sphagnopsida</taxon>
        <taxon>Sphagnales</taxon>
        <taxon>Sphagnaceae</taxon>
        <taxon>Sphagnum</taxon>
    </lineage>
</organism>
<dbReference type="Proteomes" id="UP001497512">
    <property type="component" value="Chromosome 15"/>
</dbReference>
<evidence type="ECO:0000313" key="2">
    <source>
        <dbReference type="Proteomes" id="UP001497512"/>
    </source>
</evidence>
<dbReference type="EMBL" id="OZ019907">
    <property type="protein sequence ID" value="CAK9205438.1"/>
    <property type="molecule type" value="Genomic_DNA"/>
</dbReference>
<keyword evidence="2" id="KW-1185">Reference proteome</keyword>
<reference evidence="1" key="1">
    <citation type="submission" date="2024-02" db="EMBL/GenBank/DDBJ databases">
        <authorList>
            <consortium name="ELIXIR-Norway"/>
            <consortium name="Elixir Norway"/>
        </authorList>
    </citation>
    <scope>NUCLEOTIDE SEQUENCE</scope>
</reference>